<protein>
    <submittedName>
        <fullName evidence="1">Uncharacterized protein</fullName>
    </submittedName>
</protein>
<name>A0ACC1TDV7_9APHY</name>
<organism evidence="1 2">
    <name type="scientific">Phlebia brevispora</name>
    <dbReference type="NCBI Taxonomy" id="194682"/>
    <lineage>
        <taxon>Eukaryota</taxon>
        <taxon>Fungi</taxon>
        <taxon>Dikarya</taxon>
        <taxon>Basidiomycota</taxon>
        <taxon>Agaricomycotina</taxon>
        <taxon>Agaricomycetes</taxon>
        <taxon>Polyporales</taxon>
        <taxon>Meruliaceae</taxon>
        <taxon>Phlebia</taxon>
    </lineage>
</organism>
<dbReference type="EMBL" id="JANHOG010000041">
    <property type="protein sequence ID" value="KAJ3559185.1"/>
    <property type="molecule type" value="Genomic_DNA"/>
</dbReference>
<gene>
    <name evidence="1" type="ORF">NM688_g495</name>
</gene>
<evidence type="ECO:0000313" key="2">
    <source>
        <dbReference type="Proteomes" id="UP001148662"/>
    </source>
</evidence>
<sequence>MLRNPSSRIAQQHGLRDLIPICDALHSRAFGTEPNRDPKRPSSFPPQYPSKGPSRFPPPPARYPKAGQKVDFRHSRDGPKADLRQRTDKQRAVRYVAQPTETKHLLRPSELSERLKKLAAQGRLDDAVTMLKNAPLDAQNAIVWNTLLVLCMKERRFKLAYQMYTDMKRRGFTPTGRTFGTMLAGYSKIDDWRTHARQLEHVHMLFQNYKDWLEAQDLDSLDPRERLWLSSQFNSYIRILGDARMYQKMFDVYNLMDPNGPTAPDASTYASLLHALSERRALEGSENEGKTTTDIFLQNASDARLVWRQLLKHMEKAPDKLAPSSYVITGLLRCLTRGRPSDMLLAFDVIRDWCGLAKPGEDAPPTRVEMTPHISGAIFDLCNYHQKYRLAIHYLQCIMDQPLKQGETHPLDRQAVERVLHSYVYLASLGSMSEADQAMETLQWMLRQEIVNPNYAGRLRPSLDTYGIVLQTCWRGADWVSATRTFELLTGCSGKDFCDGQTDPPKIERRSAGKALQPNNTILSSMLRTAFASKDLANMRQCLRIVDFYKGEECLESVIALSQENLGFKEFVVEGNKEQDTISERIKSRHDKIWERFFGGKLAEAVIEVVDKVIPKRRPQLAAVTSETPEDSDSEPQDYIATEDERKRWLSLRSKAAKAIQCLKELKEIAPLRFVPRFETNPLGSERNRAWTDKQVEWDMTRRSMKSA</sequence>
<comment type="caution">
    <text evidence="1">The sequence shown here is derived from an EMBL/GenBank/DDBJ whole genome shotgun (WGS) entry which is preliminary data.</text>
</comment>
<evidence type="ECO:0000313" key="1">
    <source>
        <dbReference type="EMBL" id="KAJ3559185.1"/>
    </source>
</evidence>
<dbReference type="Proteomes" id="UP001148662">
    <property type="component" value="Unassembled WGS sequence"/>
</dbReference>
<proteinExistence type="predicted"/>
<reference evidence="1" key="1">
    <citation type="submission" date="2022-07" db="EMBL/GenBank/DDBJ databases">
        <title>Genome Sequence of Phlebia brevispora.</title>
        <authorList>
            <person name="Buettner E."/>
        </authorList>
    </citation>
    <scope>NUCLEOTIDE SEQUENCE</scope>
    <source>
        <strain evidence="1">MPL23</strain>
    </source>
</reference>
<keyword evidence="2" id="KW-1185">Reference proteome</keyword>
<accession>A0ACC1TDV7</accession>